<dbReference type="EMBL" id="CP137312">
    <property type="protein sequence ID" value="WQF87830.1"/>
    <property type="molecule type" value="Genomic_DNA"/>
</dbReference>
<name>A0AAX4IX79_9PEZI</name>
<dbReference type="Proteomes" id="UP001322277">
    <property type="component" value="Chromosome 8"/>
</dbReference>
<dbReference type="SUPFAM" id="SSF57701">
    <property type="entry name" value="Zn2/Cys6 DNA-binding domain"/>
    <property type="match status" value="1"/>
</dbReference>
<evidence type="ECO:0000313" key="3">
    <source>
        <dbReference type="EMBL" id="WQF87830.1"/>
    </source>
</evidence>
<evidence type="ECO:0000259" key="2">
    <source>
        <dbReference type="PROSITE" id="PS50048"/>
    </source>
</evidence>
<dbReference type="InterPro" id="IPR036864">
    <property type="entry name" value="Zn2-C6_fun-type_DNA-bd_sf"/>
</dbReference>
<dbReference type="InterPro" id="IPR001138">
    <property type="entry name" value="Zn2Cys6_DnaBD"/>
</dbReference>
<gene>
    <name evidence="3" type="ORF">CDEST_12844</name>
</gene>
<evidence type="ECO:0000313" key="4">
    <source>
        <dbReference type="Proteomes" id="UP001322277"/>
    </source>
</evidence>
<reference evidence="4" key="1">
    <citation type="journal article" date="2023" name="bioRxiv">
        <title>Complete genome of the Medicago anthracnose fungus, Colletotrichum destructivum, reveals a mini-chromosome-like region within a core chromosome.</title>
        <authorList>
            <person name="Lapalu N."/>
            <person name="Simon A."/>
            <person name="Lu A."/>
            <person name="Plaumann P.-L."/>
            <person name="Amselem J."/>
            <person name="Pigne S."/>
            <person name="Auger A."/>
            <person name="Koch C."/>
            <person name="Dallery J.-F."/>
            <person name="O'Connell R.J."/>
        </authorList>
    </citation>
    <scope>NUCLEOTIDE SEQUENCE [LARGE SCALE GENOMIC DNA]</scope>
    <source>
        <strain evidence="4">CBS 520.97</strain>
    </source>
</reference>
<keyword evidence="1" id="KW-0539">Nucleus</keyword>
<sequence>MPPPRRRQNRQSCDRCHAHKLRCPKQFGSVVCTRCSKAGAACVYSPVGTFPLYQDLSATSNTPHLPHENFDWGIFSFDQFESPSDIQNPGAPPFDEATETNIPLEPRAQCFHGLYNIAVTLKKAMSGLPPVAKFHVSGAKMKERCLEVSKHYSLKNSLEVMLNQTQNLVDTYPETVRLALEHLPNDECCQADCIHTYESHLNLGEDPFKTAAHLATKVDYPLLKLLLSCHYQCADMMELVLCHTQVCFKSHAAAKEQGDDPHQFEIPELRMGSFTPSPRFSPSIVTAILIDLQSSLAGCVLKLTTALKQFDQGLGKEGRIILLECDLLSERAHSIVESLKKLRGPLTQAGILE</sequence>
<dbReference type="Pfam" id="PF00172">
    <property type="entry name" value="Zn_clus"/>
    <property type="match status" value="1"/>
</dbReference>
<dbReference type="CDD" id="cd00067">
    <property type="entry name" value="GAL4"/>
    <property type="match status" value="1"/>
</dbReference>
<dbReference type="PROSITE" id="PS00463">
    <property type="entry name" value="ZN2_CY6_FUNGAL_1"/>
    <property type="match status" value="1"/>
</dbReference>
<dbReference type="KEGG" id="cdet:87949344"/>
<dbReference type="AlphaFoldDB" id="A0AAX4IX79"/>
<evidence type="ECO:0000256" key="1">
    <source>
        <dbReference type="ARBA" id="ARBA00023242"/>
    </source>
</evidence>
<dbReference type="PROSITE" id="PS50048">
    <property type="entry name" value="ZN2_CY6_FUNGAL_2"/>
    <property type="match status" value="1"/>
</dbReference>
<dbReference type="Gene3D" id="4.10.240.10">
    <property type="entry name" value="Zn(2)-C6 fungal-type DNA-binding domain"/>
    <property type="match status" value="1"/>
</dbReference>
<dbReference type="GO" id="GO:0000981">
    <property type="term" value="F:DNA-binding transcription factor activity, RNA polymerase II-specific"/>
    <property type="evidence" value="ECO:0007669"/>
    <property type="project" value="InterPro"/>
</dbReference>
<keyword evidence="3" id="KW-0238">DNA-binding</keyword>
<dbReference type="GO" id="GO:0008270">
    <property type="term" value="F:zinc ion binding"/>
    <property type="evidence" value="ECO:0007669"/>
    <property type="project" value="InterPro"/>
</dbReference>
<keyword evidence="4" id="KW-1185">Reference proteome</keyword>
<proteinExistence type="predicted"/>
<dbReference type="GO" id="GO:0003677">
    <property type="term" value="F:DNA binding"/>
    <property type="evidence" value="ECO:0007669"/>
    <property type="project" value="UniProtKB-KW"/>
</dbReference>
<dbReference type="RefSeq" id="XP_062785051.1">
    <property type="nucleotide sequence ID" value="XM_062929000.1"/>
</dbReference>
<accession>A0AAX4IX79</accession>
<dbReference type="GeneID" id="87949344"/>
<protein>
    <submittedName>
        <fullName evidence="3">Zn(2)Cys(6) fungal-type DNA-binding domain-containing protein</fullName>
    </submittedName>
</protein>
<feature type="domain" description="Zn(2)-C6 fungal-type" evidence="2">
    <location>
        <begin position="12"/>
        <end position="44"/>
    </location>
</feature>
<organism evidence="3 4">
    <name type="scientific">Colletotrichum destructivum</name>
    <dbReference type="NCBI Taxonomy" id="34406"/>
    <lineage>
        <taxon>Eukaryota</taxon>
        <taxon>Fungi</taxon>
        <taxon>Dikarya</taxon>
        <taxon>Ascomycota</taxon>
        <taxon>Pezizomycotina</taxon>
        <taxon>Sordariomycetes</taxon>
        <taxon>Hypocreomycetidae</taxon>
        <taxon>Glomerellales</taxon>
        <taxon>Glomerellaceae</taxon>
        <taxon>Colletotrichum</taxon>
        <taxon>Colletotrichum destructivum species complex</taxon>
    </lineage>
</organism>
<dbReference type="SMART" id="SM00066">
    <property type="entry name" value="GAL4"/>
    <property type="match status" value="1"/>
</dbReference>